<evidence type="ECO:0000313" key="3">
    <source>
        <dbReference type="Proteomes" id="UP000266643"/>
    </source>
</evidence>
<dbReference type="VEuPathDB" id="FungiDB:H257_13141"/>
<gene>
    <name evidence="2" type="ORF">DYB30_010091</name>
</gene>
<feature type="region of interest" description="Disordered" evidence="1">
    <location>
        <begin position="382"/>
        <end position="412"/>
    </location>
</feature>
<reference evidence="2 3" key="1">
    <citation type="submission" date="2018-08" db="EMBL/GenBank/DDBJ databases">
        <title>Aphanomyces genome sequencing and annotation.</title>
        <authorList>
            <person name="Minardi D."/>
            <person name="Oidtmann B."/>
            <person name="Van Der Giezen M."/>
            <person name="Studholme D.J."/>
        </authorList>
    </citation>
    <scope>NUCLEOTIDE SEQUENCE [LARGE SCALE GENOMIC DNA]</scope>
    <source>
        <strain evidence="2 3">D2</strain>
    </source>
</reference>
<evidence type="ECO:0000256" key="1">
    <source>
        <dbReference type="SAM" id="MobiDB-lite"/>
    </source>
</evidence>
<proteinExistence type="predicted"/>
<dbReference type="Proteomes" id="UP000266643">
    <property type="component" value="Unassembled WGS sequence"/>
</dbReference>
<name>A0A397D4Y7_APHAT</name>
<dbReference type="EMBL" id="QUTD01006393">
    <property type="protein sequence ID" value="RHY55628.1"/>
    <property type="molecule type" value="Genomic_DNA"/>
</dbReference>
<comment type="caution">
    <text evidence="2">The sequence shown here is derived from an EMBL/GenBank/DDBJ whole genome shotgun (WGS) entry which is preliminary data.</text>
</comment>
<protein>
    <recommendedName>
        <fullName evidence="4">Retrotransposon gag domain-containing protein</fullName>
    </recommendedName>
</protein>
<feature type="region of interest" description="Disordered" evidence="1">
    <location>
        <begin position="1"/>
        <end position="61"/>
    </location>
</feature>
<feature type="compositionally biased region" description="Gly residues" evidence="1">
    <location>
        <begin position="40"/>
        <end position="50"/>
    </location>
</feature>
<sequence>MQPTRGGRGIKFQDGTDYEPSNNFSGDPDPPGNPRNPGRPGEGGNPGYGGGDEDLWDNLPSMGHQGAMHVLSMDSMPVFSGSEYNREASYQWMRRYEQLSRLSGWTEQEKIAWFPSYMSKTVRAWFNQLQPNYKQSWKEIKSKLAKEWITNPLPKADNPKREGGILEVSQHIGRPHRAFMHGQSLGDRLSQMMFSSIDDLDRHLDSQRKNQILRQFKNRQVDTSSAGIRRREMTRDKRPSMERQILLAREDSDFDSPAVTNTPKEQLHHEIYALGGKKEWCSSCSKEHWRVNGECWMEQFCSLCKRNDHPTDKCIKACQFCKPTHKYERCETREQIISVRTYLEALAKSGKLDDLPNMDRLNFRQTRKMAVIDERKMAVKNERKAAVKKTTKTQETESTKHKTTKITHQAEA</sequence>
<organism evidence="2 3">
    <name type="scientific">Aphanomyces astaci</name>
    <name type="common">Crayfish plague agent</name>
    <dbReference type="NCBI Taxonomy" id="112090"/>
    <lineage>
        <taxon>Eukaryota</taxon>
        <taxon>Sar</taxon>
        <taxon>Stramenopiles</taxon>
        <taxon>Oomycota</taxon>
        <taxon>Saprolegniomycetes</taxon>
        <taxon>Saprolegniales</taxon>
        <taxon>Verrucalvaceae</taxon>
        <taxon>Aphanomyces</taxon>
    </lineage>
</organism>
<dbReference type="AlphaFoldDB" id="A0A397D4Y7"/>
<evidence type="ECO:0008006" key="4">
    <source>
        <dbReference type="Google" id="ProtNLM"/>
    </source>
</evidence>
<evidence type="ECO:0000313" key="2">
    <source>
        <dbReference type="EMBL" id="RHY55628.1"/>
    </source>
</evidence>
<accession>A0A397D4Y7</accession>